<evidence type="ECO:0000313" key="2">
    <source>
        <dbReference type="Proteomes" id="UP000324222"/>
    </source>
</evidence>
<comment type="caution">
    <text evidence="1">The sequence shown here is derived from an EMBL/GenBank/DDBJ whole genome shotgun (WGS) entry which is preliminary data.</text>
</comment>
<sequence length="96" mass="11159">MQEIQRQVLYACVSGPAMAQPHRITAPQRYRPQCVEQWDHHVPLLSSYVYLYLRMDAILFSFLKGTQFQPNINKTQLMANIIPSQVNNKKTTDSIH</sequence>
<protein>
    <submittedName>
        <fullName evidence="1">Uncharacterized protein</fullName>
    </submittedName>
</protein>
<organism evidence="1 2">
    <name type="scientific">Portunus trituberculatus</name>
    <name type="common">Swimming crab</name>
    <name type="synonym">Neptunus trituberculatus</name>
    <dbReference type="NCBI Taxonomy" id="210409"/>
    <lineage>
        <taxon>Eukaryota</taxon>
        <taxon>Metazoa</taxon>
        <taxon>Ecdysozoa</taxon>
        <taxon>Arthropoda</taxon>
        <taxon>Crustacea</taxon>
        <taxon>Multicrustacea</taxon>
        <taxon>Malacostraca</taxon>
        <taxon>Eumalacostraca</taxon>
        <taxon>Eucarida</taxon>
        <taxon>Decapoda</taxon>
        <taxon>Pleocyemata</taxon>
        <taxon>Brachyura</taxon>
        <taxon>Eubrachyura</taxon>
        <taxon>Portunoidea</taxon>
        <taxon>Portunidae</taxon>
        <taxon>Portuninae</taxon>
        <taxon>Portunus</taxon>
    </lineage>
</organism>
<dbReference type="Proteomes" id="UP000324222">
    <property type="component" value="Unassembled WGS sequence"/>
</dbReference>
<reference evidence="1 2" key="1">
    <citation type="submission" date="2019-05" db="EMBL/GenBank/DDBJ databases">
        <title>Another draft genome of Portunus trituberculatus and its Hox gene families provides insights of decapod evolution.</title>
        <authorList>
            <person name="Jeong J.-H."/>
            <person name="Song I."/>
            <person name="Kim S."/>
            <person name="Choi T."/>
            <person name="Kim D."/>
            <person name="Ryu S."/>
            <person name="Kim W."/>
        </authorList>
    </citation>
    <scope>NUCLEOTIDE SEQUENCE [LARGE SCALE GENOMIC DNA]</scope>
    <source>
        <tissue evidence="1">Muscle</tissue>
    </source>
</reference>
<accession>A0A5B7GHW7</accession>
<evidence type="ECO:0000313" key="1">
    <source>
        <dbReference type="EMBL" id="MPC57196.1"/>
    </source>
</evidence>
<keyword evidence="2" id="KW-1185">Reference proteome</keyword>
<proteinExistence type="predicted"/>
<gene>
    <name evidence="1" type="ORF">E2C01_051171</name>
</gene>
<dbReference type="AlphaFoldDB" id="A0A5B7GHW7"/>
<dbReference type="EMBL" id="VSRR010014583">
    <property type="protein sequence ID" value="MPC57196.1"/>
    <property type="molecule type" value="Genomic_DNA"/>
</dbReference>
<name>A0A5B7GHW7_PORTR</name>